<evidence type="ECO:0000256" key="5">
    <source>
        <dbReference type="SAM" id="MobiDB-lite"/>
    </source>
</evidence>
<dbReference type="InterPro" id="IPR001647">
    <property type="entry name" value="HTH_TetR"/>
</dbReference>
<keyword evidence="1" id="KW-0805">Transcription regulation</keyword>
<evidence type="ECO:0000256" key="1">
    <source>
        <dbReference type="ARBA" id="ARBA00023015"/>
    </source>
</evidence>
<keyword evidence="8" id="KW-1185">Reference proteome</keyword>
<evidence type="ECO:0000259" key="6">
    <source>
        <dbReference type="PROSITE" id="PS50977"/>
    </source>
</evidence>
<feature type="region of interest" description="Disordered" evidence="5">
    <location>
        <begin position="1"/>
        <end position="24"/>
    </location>
</feature>
<dbReference type="KEGG" id="hdh:G5B40_15970"/>
<dbReference type="InterPro" id="IPR050109">
    <property type="entry name" value="HTH-type_TetR-like_transc_reg"/>
</dbReference>
<feature type="DNA-binding region" description="H-T-H motif" evidence="4">
    <location>
        <begin position="66"/>
        <end position="85"/>
    </location>
</feature>
<dbReference type="PANTHER" id="PTHR30055:SF234">
    <property type="entry name" value="HTH-TYPE TRANSCRIPTIONAL REGULATOR BETI"/>
    <property type="match status" value="1"/>
</dbReference>
<dbReference type="PROSITE" id="PS50977">
    <property type="entry name" value="HTH_TETR_2"/>
    <property type="match status" value="1"/>
</dbReference>
<organism evidence="7 8">
    <name type="scientific">Pikeienuella piscinae</name>
    <dbReference type="NCBI Taxonomy" id="2748098"/>
    <lineage>
        <taxon>Bacteria</taxon>
        <taxon>Pseudomonadati</taxon>
        <taxon>Pseudomonadota</taxon>
        <taxon>Alphaproteobacteria</taxon>
        <taxon>Rhodobacterales</taxon>
        <taxon>Paracoccaceae</taxon>
        <taxon>Pikeienuella</taxon>
    </lineage>
</organism>
<dbReference type="PANTHER" id="PTHR30055">
    <property type="entry name" value="HTH-TYPE TRANSCRIPTIONAL REGULATOR RUTR"/>
    <property type="match status" value="1"/>
</dbReference>
<dbReference type="EMBL" id="CP049056">
    <property type="protein sequence ID" value="QIE56800.1"/>
    <property type="molecule type" value="Genomic_DNA"/>
</dbReference>
<proteinExistence type="predicted"/>
<dbReference type="GO" id="GO:0000976">
    <property type="term" value="F:transcription cis-regulatory region binding"/>
    <property type="evidence" value="ECO:0007669"/>
    <property type="project" value="TreeGrafter"/>
</dbReference>
<dbReference type="PRINTS" id="PR00455">
    <property type="entry name" value="HTHTETR"/>
</dbReference>
<evidence type="ECO:0000313" key="8">
    <source>
        <dbReference type="Proteomes" id="UP000503336"/>
    </source>
</evidence>
<gene>
    <name evidence="7" type="ORF">G5B40_15970</name>
</gene>
<dbReference type="PROSITE" id="PS01081">
    <property type="entry name" value="HTH_TETR_1"/>
    <property type="match status" value="1"/>
</dbReference>
<evidence type="ECO:0000256" key="4">
    <source>
        <dbReference type="PROSITE-ProRule" id="PRU00335"/>
    </source>
</evidence>
<protein>
    <submittedName>
        <fullName evidence="7">TetR/AcrR family transcriptional regulator</fullName>
    </submittedName>
</protein>
<keyword evidence="3" id="KW-0804">Transcription</keyword>
<keyword evidence="2 4" id="KW-0238">DNA-binding</keyword>
<dbReference type="AlphaFoldDB" id="A0A7L5BWL0"/>
<feature type="domain" description="HTH tetR-type" evidence="6">
    <location>
        <begin position="43"/>
        <end position="103"/>
    </location>
</feature>
<evidence type="ECO:0000256" key="3">
    <source>
        <dbReference type="ARBA" id="ARBA00023163"/>
    </source>
</evidence>
<dbReference type="Gene3D" id="1.10.357.10">
    <property type="entry name" value="Tetracycline Repressor, domain 2"/>
    <property type="match status" value="1"/>
</dbReference>
<dbReference type="InterPro" id="IPR023772">
    <property type="entry name" value="DNA-bd_HTH_TetR-type_CS"/>
</dbReference>
<evidence type="ECO:0000313" key="7">
    <source>
        <dbReference type="EMBL" id="QIE56800.1"/>
    </source>
</evidence>
<accession>A0A7L5BWL0</accession>
<dbReference type="GO" id="GO:0003700">
    <property type="term" value="F:DNA-binding transcription factor activity"/>
    <property type="evidence" value="ECO:0007669"/>
    <property type="project" value="TreeGrafter"/>
</dbReference>
<name>A0A7L5BWL0_9RHOB</name>
<dbReference type="SUPFAM" id="SSF46689">
    <property type="entry name" value="Homeodomain-like"/>
    <property type="match status" value="1"/>
</dbReference>
<reference evidence="7 8" key="1">
    <citation type="submission" date="2020-02" db="EMBL/GenBank/DDBJ databases">
        <title>complete genome sequence of Rhodobacteraceae bacterium.</title>
        <authorList>
            <person name="Park J."/>
            <person name="Kim Y.-S."/>
            <person name="Kim K.-H."/>
        </authorList>
    </citation>
    <scope>NUCLEOTIDE SEQUENCE [LARGE SCALE GENOMIC DNA]</scope>
    <source>
        <strain evidence="7 8">RR4-56</strain>
    </source>
</reference>
<sequence length="234" mass="26434">MEGPILTENGNTTTAGPVSPEGGASRDLVEAEVNLIRNPALIEMRREQLLDAALALFLEKGFAATTIRDICARSGVNQASIYDYVANKQDILRRLLNRLWFRSSAPTLPERLADPEGPPLEEILRAFFTEGWNARRDGTMLAYRAVPHLDAQDRRALHERERHLLESLSIYLRKHTGAASDDERVEVVANFIIFSNAFAPLRDWLTRDIDQKTEMRTVIDGIMAMVDRLRVPEP</sequence>
<dbReference type="InterPro" id="IPR009057">
    <property type="entry name" value="Homeodomain-like_sf"/>
</dbReference>
<dbReference type="Pfam" id="PF00440">
    <property type="entry name" value="TetR_N"/>
    <property type="match status" value="1"/>
</dbReference>
<evidence type="ECO:0000256" key="2">
    <source>
        <dbReference type="ARBA" id="ARBA00023125"/>
    </source>
</evidence>
<dbReference type="Proteomes" id="UP000503336">
    <property type="component" value="Chromosome"/>
</dbReference>